<organism evidence="2 3">
    <name type="scientific">Rhodopseudomonas telluris</name>
    <dbReference type="NCBI Taxonomy" id="644215"/>
    <lineage>
        <taxon>Bacteria</taxon>
        <taxon>Pseudomonadati</taxon>
        <taxon>Pseudomonadota</taxon>
        <taxon>Alphaproteobacteria</taxon>
        <taxon>Hyphomicrobiales</taxon>
        <taxon>Nitrobacteraceae</taxon>
        <taxon>Rhodopseudomonas</taxon>
    </lineage>
</organism>
<evidence type="ECO:0000313" key="3">
    <source>
        <dbReference type="Proteomes" id="UP001589775"/>
    </source>
</evidence>
<dbReference type="EMBL" id="JBHLWM010000013">
    <property type="protein sequence ID" value="MFC0243849.1"/>
    <property type="molecule type" value="Genomic_DNA"/>
</dbReference>
<accession>A0ABV6F031</accession>
<gene>
    <name evidence="2" type="ORF">ACFFJ6_25435</name>
</gene>
<dbReference type="Proteomes" id="UP001589775">
    <property type="component" value="Unassembled WGS sequence"/>
</dbReference>
<keyword evidence="3" id="KW-1185">Reference proteome</keyword>
<proteinExistence type="predicted"/>
<reference evidence="2 3" key="1">
    <citation type="submission" date="2024-09" db="EMBL/GenBank/DDBJ databases">
        <authorList>
            <person name="Sun Q."/>
            <person name="Mori K."/>
        </authorList>
    </citation>
    <scope>NUCLEOTIDE SEQUENCE [LARGE SCALE GENOMIC DNA]</scope>
    <source>
        <strain evidence="2 3">KCTC 23279</strain>
    </source>
</reference>
<name>A0ABV6F031_9BRAD</name>
<comment type="caution">
    <text evidence="2">The sequence shown here is derived from an EMBL/GenBank/DDBJ whole genome shotgun (WGS) entry which is preliminary data.</text>
</comment>
<evidence type="ECO:0000313" key="2">
    <source>
        <dbReference type="EMBL" id="MFC0243849.1"/>
    </source>
</evidence>
<sequence length="98" mass="10830">MIYRACKQQARVRQHSDNASGINPGVSQLNDEGIHMPAFSFEKIAPPVRPNSVAKSEPDDKKPRGVITQMLDRLSDARVKKPPTSQGAHVRFPTKPAE</sequence>
<dbReference type="RefSeq" id="WP_378393236.1">
    <property type="nucleotide sequence ID" value="NZ_JBHLWM010000013.1"/>
</dbReference>
<feature type="region of interest" description="Disordered" evidence="1">
    <location>
        <begin position="1"/>
        <end position="98"/>
    </location>
</feature>
<feature type="compositionally biased region" description="Polar residues" evidence="1">
    <location>
        <begin position="17"/>
        <end position="30"/>
    </location>
</feature>
<protein>
    <submittedName>
        <fullName evidence="2">Uncharacterized protein</fullName>
    </submittedName>
</protein>
<evidence type="ECO:0000256" key="1">
    <source>
        <dbReference type="SAM" id="MobiDB-lite"/>
    </source>
</evidence>